<keyword evidence="9 13" id="KW-1133">Transmembrane helix</keyword>
<comment type="catalytic activity">
    <reaction evidence="1">
        <text>ATP + protein L-histidine = ADP + protein N-phospho-L-histidine.</text>
        <dbReference type="EC" id="2.7.13.3"/>
    </reaction>
</comment>
<keyword evidence="6" id="KW-0808">Transferase</keyword>
<dbReference type="GO" id="GO:0000155">
    <property type="term" value="F:phosphorelay sensor kinase activity"/>
    <property type="evidence" value="ECO:0007669"/>
    <property type="project" value="InterPro"/>
</dbReference>
<dbReference type="OrthoDB" id="9786919at2"/>
<dbReference type="Pfam" id="PF02518">
    <property type="entry name" value="HATPase_c"/>
    <property type="match status" value="1"/>
</dbReference>
<dbReference type="SUPFAM" id="SSF158472">
    <property type="entry name" value="HAMP domain-like"/>
    <property type="match status" value="1"/>
</dbReference>
<evidence type="ECO:0000256" key="8">
    <source>
        <dbReference type="ARBA" id="ARBA00022777"/>
    </source>
</evidence>
<name>A0A401YVT1_9ACTN</name>
<feature type="transmembrane region" description="Helical" evidence="13">
    <location>
        <begin position="178"/>
        <end position="198"/>
    </location>
</feature>
<dbReference type="PROSITE" id="PS50109">
    <property type="entry name" value="HIS_KIN"/>
    <property type="match status" value="1"/>
</dbReference>
<dbReference type="SUPFAM" id="SSF47384">
    <property type="entry name" value="Homodimeric domain of signal transducing histidine kinase"/>
    <property type="match status" value="1"/>
</dbReference>
<evidence type="ECO:0000256" key="2">
    <source>
        <dbReference type="ARBA" id="ARBA00001968"/>
    </source>
</evidence>
<evidence type="ECO:0000259" key="14">
    <source>
        <dbReference type="PROSITE" id="PS50109"/>
    </source>
</evidence>
<dbReference type="InterPro" id="IPR036097">
    <property type="entry name" value="HisK_dim/P_sf"/>
</dbReference>
<proteinExistence type="predicted"/>
<dbReference type="CDD" id="cd06225">
    <property type="entry name" value="HAMP"/>
    <property type="match status" value="1"/>
</dbReference>
<evidence type="ECO:0000256" key="5">
    <source>
        <dbReference type="ARBA" id="ARBA00022553"/>
    </source>
</evidence>
<dbReference type="SMART" id="SM00387">
    <property type="entry name" value="HATPase_c"/>
    <property type="match status" value="1"/>
</dbReference>
<dbReference type="CDD" id="cd00075">
    <property type="entry name" value="HATPase"/>
    <property type="match status" value="1"/>
</dbReference>
<dbReference type="SMART" id="SM00304">
    <property type="entry name" value="HAMP"/>
    <property type="match status" value="1"/>
</dbReference>
<dbReference type="Gene3D" id="3.30.565.10">
    <property type="entry name" value="Histidine kinase-like ATPase, C-terminal domain"/>
    <property type="match status" value="1"/>
</dbReference>
<dbReference type="InterPro" id="IPR003594">
    <property type="entry name" value="HATPase_dom"/>
</dbReference>
<evidence type="ECO:0000256" key="11">
    <source>
        <dbReference type="ARBA" id="ARBA00023136"/>
    </source>
</evidence>
<reference evidence="16 17" key="1">
    <citation type="submission" date="2018-12" db="EMBL/GenBank/DDBJ databases">
        <title>Draft genome sequence of Embleya hyalina NBRC 13850T.</title>
        <authorList>
            <person name="Komaki H."/>
            <person name="Hosoyama A."/>
            <person name="Kimura A."/>
            <person name="Ichikawa N."/>
            <person name="Tamura T."/>
        </authorList>
    </citation>
    <scope>NUCLEOTIDE SEQUENCE [LARGE SCALE GENOMIC DNA]</scope>
    <source>
        <strain evidence="16 17">NBRC 13850</strain>
    </source>
</reference>
<dbReference type="PANTHER" id="PTHR45436:SF5">
    <property type="entry name" value="SENSOR HISTIDINE KINASE TRCS"/>
    <property type="match status" value="1"/>
</dbReference>
<dbReference type="EMBL" id="BIFH01000029">
    <property type="protein sequence ID" value="GCD98714.1"/>
    <property type="molecule type" value="Genomic_DNA"/>
</dbReference>
<dbReference type="PRINTS" id="PR00344">
    <property type="entry name" value="BCTRLSENSOR"/>
</dbReference>
<keyword evidence="11 13" id="KW-0472">Membrane</keyword>
<evidence type="ECO:0000256" key="4">
    <source>
        <dbReference type="ARBA" id="ARBA00012438"/>
    </source>
</evidence>
<dbReference type="SMART" id="SM00388">
    <property type="entry name" value="HisKA"/>
    <property type="match status" value="1"/>
</dbReference>
<evidence type="ECO:0000313" key="16">
    <source>
        <dbReference type="EMBL" id="GCD98714.1"/>
    </source>
</evidence>
<dbReference type="InterPro" id="IPR004358">
    <property type="entry name" value="Sig_transdc_His_kin-like_C"/>
</dbReference>
<dbReference type="InterPro" id="IPR050428">
    <property type="entry name" value="TCS_sensor_his_kinase"/>
</dbReference>
<protein>
    <recommendedName>
        <fullName evidence="4">histidine kinase</fullName>
        <ecNumber evidence="4">2.7.13.3</ecNumber>
    </recommendedName>
</protein>
<evidence type="ECO:0000256" key="13">
    <source>
        <dbReference type="SAM" id="Phobius"/>
    </source>
</evidence>
<evidence type="ECO:0000256" key="7">
    <source>
        <dbReference type="ARBA" id="ARBA00022692"/>
    </source>
</evidence>
<feature type="domain" description="HAMP" evidence="15">
    <location>
        <begin position="199"/>
        <end position="252"/>
    </location>
</feature>
<organism evidence="16 17">
    <name type="scientific">Embleya hyalina</name>
    <dbReference type="NCBI Taxonomy" id="516124"/>
    <lineage>
        <taxon>Bacteria</taxon>
        <taxon>Bacillati</taxon>
        <taxon>Actinomycetota</taxon>
        <taxon>Actinomycetes</taxon>
        <taxon>Kitasatosporales</taxon>
        <taxon>Streptomycetaceae</taxon>
        <taxon>Embleya</taxon>
    </lineage>
</organism>
<dbReference type="Pfam" id="PF00672">
    <property type="entry name" value="HAMP"/>
    <property type="match status" value="1"/>
</dbReference>
<evidence type="ECO:0000313" key="17">
    <source>
        <dbReference type="Proteomes" id="UP000286931"/>
    </source>
</evidence>
<dbReference type="Proteomes" id="UP000286931">
    <property type="component" value="Unassembled WGS sequence"/>
</dbReference>
<dbReference type="SUPFAM" id="SSF55874">
    <property type="entry name" value="ATPase domain of HSP90 chaperone/DNA topoisomerase II/histidine kinase"/>
    <property type="match status" value="1"/>
</dbReference>
<dbReference type="RefSeq" id="WP_126640600.1">
    <property type="nucleotide sequence ID" value="NZ_BIFH01000029.1"/>
</dbReference>
<dbReference type="Gene3D" id="1.10.287.130">
    <property type="match status" value="1"/>
</dbReference>
<dbReference type="PANTHER" id="PTHR45436">
    <property type="entry name" value="SENSOR HISTIDINE KINASE YKOH"/>
    <property type="match status" value="1"/>
</dbReference>
<dbReference type="InterPro" id="IPR005467">
    <property type="entry name" value="His_kinase_dom"/>
</dbReference>
<keyword evidence="5" id="KW-0597">Phosphoprotein</keyword>
<dbReference type="CDD" id="cd00082">
    <property type="entry name" value="HisKA"/>
    <property type="match status" value="1"/>
</dbReference>
<dbReference type="InterPro" id="IPR036890">
    <property type="entry name" value="HATPase_C_sf"/>
</dbReference>
<comment type="subcellular location">
    <subcellularLocation>
        <location evidence="3">Cell membrane</location>
    </subcellularLocation>
</comment>
<dbReference type="InterPro" id="IPR003661">
    <property type="entry name" value="HisK_dim/P_dom"/>
</dbReference>
<dbReference type="FunFam" id="3.30.565.10:FF:000006">
    <property type="entry name" value="Sensor histidine kinase WalK"/>
    <property type="match status" value="1"/>
</dbReference>
<gene>
    <name evidence="16" type="ORF">EHYA_06425</name>
</gene>
<evidence type="ECO:0000256" key="9">
    <source>
        <dbReference type="ARBA" id="ARBA00022989"/>
    </source>
</evidence>
<dbReference type="FunFam" id="1.10.287.130:FF:000001">
    <property type="entry name" value="Two-component sensor histidine kinase"/>
    <property type="match status" value="1"/>
</dbReference>
<feature type="domain" description="Histidine kinase" evidence="14">
    <location>
        <begin position="267"/>
        <end position="487"/>
    </location>
</feature>
<evidence type="ECO:0000256" key="1">
    <source>
        <dbReference type="ARBA" id="ARBA00000085"/>
    </source>
</evidence>
<accession>A0A401YVT1</accession>
<keyword evidence="17" id="KW-1185">Reference proteome</keyword>
<feature type="region of interest" description="Disordered" evidence="12">
    <location>
        <begin position="57"/>
        <end position="82"/>
    </location>
</feature>
<feature type="transmembrane region" description="Helical" evidence="13">
    <location>
        <begin position="15"/>
        <end position="38"/>
    </location>
</feature>
<keyword evidence="10" id="KW-0902">Two-component regulatory system</keyword>
<evidence type="ECO:0000256" key="3">
    <source>
        <dbReference type="ARBA" id="ARBA00004236"/>
    </source>
</evidence>
<comment type="caution">
    <text evidence="16">The sequence shown here is derived from an EMBL/GenBank/DDBJ whole genome shotgun (WGS) entry which is preliminary data.</text>
</comment>
<dbReference type="Gene3D" id="6.10.340.10">
    <property type="match status" value="1"/>
</dbReference>
<dbReference type="PROSITE" id="PS50885">
    <property type="entry name" value="HAMP"/>
    <property type="match status" value="1"/>
</dbReference>
<evidence type="ECO:0000256" key="10">
    <source>
        <dbReference type="ARBA" id="ARBA00023012"/>
    </source>
</evidence>
<evidence type="ECO:0000256" key="12">
    <source>
        <dbReference type="SAM" id="MobiDB-lite"/>
    </source>
</evidence>
<evidence type="ECO:0000259" key="15">
    <source>
        <dbReference type="PROSITE" id="PS50885"/>
    </source>
</evidence>
<dbReference type="EC" id="2.7.13.3" evidence="4"/>
<dbReference type="GO" id="GO:0005509">
    <property type="term" value="F:calcium ion binding"/>
    <property type="evidence" value="ECO:0007669"/>
    <property type="project" value="UniProtKB-ARBA"/>
</dbReference>
<sequence length="487" mass="51749">MRLPHPSRSSLRVRVLIIAMTLVAVALLVSQTVVVGSLRGYLTDQVDRQLGQAARGMAYRPPESPGEPRGNGPPPPGGRGRAFGVLPSRIVAEYLNPDGTTRQRVRSPGAEEELGPRLPRLDTVTVAALGRRPFETDSMSGDTRWRVLAVPTAGGEGSVVLAQPLNDVRATVDRMRTVCLLIGLTCLTVLAAAGWFALRGGLRPLRRIEETAAAIAAGDLSHRVPVPAPGTEIGRLSTSINGMLAQIETAFAARAESETRMRRFVADAGHELRTPLASVRGFAELYRMGALTDPAEVARTMRRIEDEAIRMGGLVEDLLQLARLDEQRPLCNEPVDLRILAADAVHDIKTLAPDRTVTLTGLDGGPAHPVTVFGDESRLRQVVANLVSNALTHTPASTTIRIAVGRTGPPDRCAALEVADAGPGLTPAHAQRVFERFYRVDSSRSRAAGGGSGLGLAIVAALVDAHGGRVEVRTAPAEGAAFRVLLP</sequence>
<dbReference type="InterPro" id="IPR003660">
    <property type="entry name" value="HAMP_dom"/>
</dbReference>
<comment type="cofactor">
    <cofactor evidence="2">
        <name>a divalent metal cation</name>
        <dbReference type="ChEBI" id="CHEBI:60240"/>
    </cofactor>
</comment>
<dbReference type="GO" id="GO:0005886">
    <property type="term" value="C:plasma membrane"/>
    <property type="evidence" value="ECO:0007669"/>
    <property type="project" value="UniProtKB-SubCell"/>
</dbReference>
<evidence type="ECO:0000256" key="6">
    <source>
        <dbReference type="ARBA" id="ARBA00022679"/>
    </source>
</evidence>
<dbReference type="Pfam" id="PF00512">
    <property type="entry name" value="HisKA"/>
    <property type="match status" value="1"/>
</dbReference>
<keyword evidence="8 16" id="KW-0418">Kinase</keyword>
<dbReference type="AlphaFoldDB" id="A0A401YVT1"/>
<keyword evidence="7 13" id="KW-0812">Transmembrane</keyword>